<organism evidence="2 3">
    <name type="scientific">Massilia varians</name>
    <dbReference type="NCBI Taxonomy" id="457921"/>
    <lineage>
        <taxon>Bacteria</taxon>
        <taxon>Pseudomonadati</taxon>
        <taxon>Pseudomonadota</taxon>
        <taxon>Betaproteobacteria</taxon>
        <taxon>Burkholderiales</taxon>
        <taxon>Oxalobacteraceae</taxon>
        <taxon>Telluria group</taxon>
        <taxon>Massilia</taxon>
    </lineage>
</organism>
<gene>
    <name evidence="2" type="ORF">MasN3_43090</name>
</gene>
<dbReference type="Proteomes" id="UP001163336">
    <property type="component" value="Chromosome"/>
</dbReference>
<feature type="compositionally biased region" description="Low complexity" evidence="1">
    <location>
        <begin position="53"/>
        <end position="66"/>
    </location>
</feature>
<accession>A0ABM8CBY9</accession>
<reference evidence="2" key="1">
    <citation type="submission" date="2022-11" db="EMBL/GenBank/DDBJ databases">
        <title>Isolation and characterization of PLA-degrading bacterium Massilia sp. from Antarctic soil.</title>
        <authorList>
            <person name="Sato K."/>
            <person name="Gomez-Fuentes C."/>
            <person name="Ahmad S.A."/>
            <person name="Zulkharnain A."/>
        </authorList>
    </citation>
    <scope>NUCLEOTIDE SEQUENCE</scope>
    <source>
        <strain evidence="2">N-3</strain>
    </source>
</reference>
<evidence type="ECO:0000256" key="1">
    <source>
        <dbReference type="SAM" id="MobiDB-lite"/>
    </source>
</evidence>
<name>A0ABM8CBY9_9BURK</name>
<protein>
    <submittedName>
        <fullName evidence="2">Uncharacterized protein</fullName>
    </submittedName>
</protein>
<sequence>MRMRELAIGAGLAGLLAGAVMLTLPAPEPVSVAVPRPHALPAPAARPAPPVLDAPATPTTPTAAAQPATPASWRALHARFVQAPNLRVFFYETMRKPGSGAYFYASNVLETCRRALEQTLPVLPAPRRAAAEELLRRCDFTPDGLEDAERELGAARNLGLATDPLLGSMFDYLAADGPEGRARMLLAAFEQGNPDVIASLVSPVFHERVPVRDEQDSTARGVPFGGALVACRLGADCGPGAPRTLELCMMLGWCADSVPAALQQGLGAHFGALDRLASQVVDEIRRRDARRLIPGPR</sequence>
<keyword evidence="3" id="KW-1185">Reference proteome</keyword>
<feature type="region of interest" description="Disordered" evidence="1">
    <location>
        <begin position="44"/>
        <end position="66"/>
    </location>
</feature>
<dbReference type="EMBL" id="AP026966">
    <property type="protein sequence ID" value="BDT60815.1"/>
    <property type="molecule type" value="Genomic_DNA"/>
</dbReference>
<proteinExistence type="predicted"/>
<evidence type="ECO:0000313" key="3">
    <source>
        <dbReference type="Proteomes" id="UP001163336"/>
    </source>
</evidence>
<evidence type="ECO:0000313" key="2">
    <source>
        <dbReference type="EMBL" id="BDT60815.1"/>
    </source>
</evidence>